<comment type="caution">
    <text evidence="2">The sequence shown here is derived from an EMBL/GenBank/DDBJ whole genome shotgun (WGS) entry which is preliminary data.</text>
</comment>
<reference evidence="2 3" key="1">
    <citation type="submission" date="2019-03" db="EMBL/GenBank/DDBJ databases">
        <title>Genomic Encyclopedia of Type Strains, Phase IV (KMG-IV): sequencing the most valuable type-strain genomes for metagenomic binning, comparative biology and taxonomic classification.</title>
        <authorList>
            <person name="Goeker M."/>
        </authorList>
    </citation>
    <scope>NUCLEOTIDE SEQUENCE [LARGE SCALE GENOMIC DNA]</scope>
    <source>
        <strain evidence="2 3">DSM 22362</strain>
    </source>
</reference>
<sequence length="64" mass="6767">MENQLNDQPLNVKGLILLIGTIFGALTAFASCGTFLSLIGGLIGGLIVASIFNTIILPYKESDR</sequence>
<evidence type="ECO:0000256" key="1">
    <source>
        <dbReference type="SAM" id="Phobius"/>
    </source>
</evidence>
<keyword evidence="1" id="KW-0812">Transmembrane</keyword>
<evidence type="ECO:0000313" key="3">
    <source>
        <dbReference type="Proteomes" id="UP000295197"/>
    </source>
</evidence>
<keyword evidence="1" id="KW-0472">Membrane</keyword>
<dbReference type="Proteomes" id="UP000295197">
    <property type="component" value="Unassembled WGS sequence"/>
</dbReference>
<proteinExistence type="predicted"/>
<feature type="transmembrane region" description="Helical" evidence="1">
    <location>
        <begin position="12"/>
        <end position="30"/>
    </location>
</feature>
<dbReference type="AlphaFoldDB" id="A0A4R3VYE6"/>
<organism evidence="2 3">
    <name type="scientific">Sphingobacterium alimentarium</name>
    <dbReference type="NCBI Taxonomy" id="797292"/>
    <lineage>
        <taxon>Bacteria</taxon>
        <taxon>Pseudomonadati</taxon>
        <taxon>Bacteroidota</taxon>
        <taxon>Sphingobacteriia</taxon>
        <taxon>Sphingobacteriales</taxon>
        <taxon>Sphingobacteriaceae</taxon>
        <taxon>Sphingobacterium</taxon>
    </lineage>
</organism>
<evidence type="ECO:0000313" key="2">
    <source>
        <dbReference type="EMBL" id="TCV12924.1"/>
    </source>
</evidence>
<name>A0A4R3VYE6_9SPHI</name>
<dbReference type="EMBL" id="SMBZ01000021">
    <property type="protein sequence ID" value="TCV12924.1"/>
    <property type="molecule type" value="Genomic_DNA"/>
</dbReference>
<dbReference type="OrthoDB" id="714299at2"/>
<feature type="transmembrane region" description="Helical" evidence="1">
    <location>
        <begin position="36"/>
        <end position="59"/>
    </location>
</feature>
<dbReference type="RefSeq" id="WP_132777771.1">
    <property type="nucleotide sequence ID" value="NZ_SMBZ01000021.1"/>
</dbReference>
<keyword evidence="3" id="KW-1185">Reference proteome</keyword>
<gene>
    <name evidence="2" type="ORF">EDC17_102140</name>
</gene>
<accession>A0A4R3VYE6</accession>
<protein>
    <submittedName>
        <fullName evidence="2">Uncharacterized protein</fullName>
    </submittedName>
</protein>
<keyword evidence="1" id="KW-1133">Transmembrane helix</keyword>